<evidence type="ECO:0000259" key="1">
    <source>
        <dbReference type="Pfam" id="PF01909"/>
    </source>
</evidence>
<feature type="domain" description="Polymerase nucleotidyl transferase" evidence="1">
    <location>
        <begin position="21"/>
        <end position="53"/>
    </location>
</feature>
<name>A0ABT2JJS4_9PSEU</name>
<proteinExistence type="predicted"/>
<dbReference type="InterPro" id="IPR043519">
    <property type="entry name" value="NT_sf"/>
</dbReference>
<dbReference type="Gene3D" id="3.30.460.10">
    <property type="entry name" value="Beta Polymerase, domain 2"/>
    <property type="match status" value="1"/>
</dbReference>
<keyword evidence="3" id="KW-1185">Reference proteome</keyword>
<dbReference type="SUPFAM" id="SSF81301">
    <property type="entry name" value="Nucleotidyltransferase"/>
    <property type="match status" value="1"/>
</dbReference>
<organism evidence="2 3">
    <name type="scientific">Actinophytocola gossypii</name>
    <dbReference type="NCBI Taxonomy" id="2812003"/>
    <lineage>
        <taxon>Bacteria</taxon>
        <taxon>Bacillati</taxon>
        <taxon>Actinomycetota</taxon>
        <taxon>Actinomycetes</taxon>
        <taxon>Pseudonocardiales</taxon>
        <taxon>Pseudonocardiaceae</taxon>
    </lineage>
</organism>
<dbReference type="EMBL" id="JAFFZE010000026">
    <property type="protein sequence ID" value="MCT2587635.1"/>
    <property type="molecule type" value="Genomic_DNA"/>
</dbReference>
<sequence length="244" mass="26818">MADVDWKQALAPMLSAWDPRPEAAILVGSQVRGDATPWSDIDVVCVGSGPDYVFELTELGPVSWSFATADDHRAAMLRHSSCGQVVPAWRDALILHDPAHRARELVRFARDWTWDRLDPEPEVWAAGQVHGYAEEVLKLRKAVAGKDWVNARVQASILAVHLAPVIAAGTRTFFSSENHLWHLLADRLGADWREHQETALAADGAAPERSCAAAVELFRAACALVDDAMSAAQRRIVRYALDSP</sequence>
<accession>A0ABT2JJS4</accession>
<gene>
    <name evidence="2" type="ORF">JT362_31395</name>
</gene>
<reference evidence="2 3" key="1">
    <citation type="submission" date="2021-02" db="EMBL/GenBank/DDBJ databases">
        <title>Actinophytocola xerophila sp. nov., isolated from soil of cotton cropping field.</title>
        <authorList>
            <person name="Huang R."/>
            <person name="Chen X."/>
            <person name="Ge X."/>
            <person name="Liu W."/>
        </authorList>
    </citation>
    <scope>NUCLEOTIDE SEQUENCE [LARGE SCALE GENOMIC DNA]</scope>
    <source>
        <strain evidence="2 3">S1-96</strain>
    </source>
</reference>
<dbReference type="InterPro" id="IPR002934">
    <property type="entry name" value="Polymerase_NTP_transf_dom"/>
</dbReference>
<dbReference type="CDD" id="cd05403">
    <property type="entry name" value="NT_KNTase_like"/>
    <property type="match status" value="1"/>
</dbReference>
<protein>
    <submittedName>
        <fullName evidence="2">Nucleotidyltransferase domain-containing protein</fullName>
    </submittedName>
</protein>
<dbReference type="Proteomes" id="UP001156441">
    <property type="component" value="Unassembled WGS sequence"/>
</dbReference>
<evidence type="ECO:0000313" key="3">
    <source>
        <dbReference type="Proteomes" id="UP001156441"/>
    </source>
</evidence>
<comment type="caution">
    <text evidence="2">The sequence shown here is derived from an EMBL/GenBank/DDBJ whole genome shotgun (WGS) entry which is preliminary data.</text>
</comment>
<dbReference type="Pfam" id="PF01909">
    <property type="entry name" value="NTP_transf_2"/>
    <property type="match status" value="1"/>
</dbReference>
<evidence type="ECO:0000313" key="2">
    <source>
        <dbReference type="EMBL" id="MCT2587635.1"/>
    </source>
</evidence>
<dbReference type="RefSeq" id="WP_260195543.1">
    <property type="nucleotide sequence ID" value="NZ_JAFFZE010000026.1"/>
</dbReference>